<evidence type="ECO:0000313" key="8">
    <source>
        <dbReference type="EMBL" id="MBB6053389.1"/>
    </source>
</evidence>
<dbReference type="GO" id="GO:0016987">
    <property type="term" value="F:sigma factor activity"/>
    <property type="evidence" value="ECO:0007669"/>
    <property type="project" value="UniProtKB-KW"/>
</dbReference>
<dbReference type="InterPro" id="IPR039425">
    <property type="entry name" value="RNA_pol_sigma-70-like"/>
</dbReference>
<keyword evidence="9" id="KW-1185">Reference proteome</keyword>
<dbReference type="SUPFAM" id="SSF88659">
    <property type="entry name" value="Sigma3 and sigma4 domains of RNA polymerase sigma factors"/>
    <property type="match status" value="1"/>
</dbReference>
<dbReference type="AlphaFoldDB" id="A0A7W9W8C3"/>
<dbReference type="Gene3D" id="1.10.1740.10">
    <property type="match status" value="1"/>
</dbReference>
<protein>
    <submittedName>
        <fullName evidence="8">RNA polymerase sigma-70 factor (ECF subfamily)</fullName>
    </submittedName>
</protein>
<comment type="caution">
    <text evidence="8">The sequence shown here is derived from an EMBL/GenBank/DDBJ whole genome shotgun (WGS) entry which is preliminary data.</text>
</comment>
<dbReference type="InterPro" id="IPR036388">
    <property type="entry name" value="WH-like_DNA-bd_sf"/>
</dbReference>
<dbReference type="PANTHER" id="PTHR43133:SF8">
    <property type="entry name" value="RNA POLYMERASE SIGMA FACTOR HI_1459-RELATED"/>
    <property type="match status" value="1"/>
</dbReference>
<dbReference type="InterPro" id="IPR014284">
    <property type="entry name" value="RNA_pol_sigma-70_dom"/>
</dbReference>
<evidence type="ECO:0000256" key="4">
    <source>
        <dbReference type="ARBA" id="ARBA00023125"/>
    </source>
</evidence>
<dbReference type="PANTHER" id="PTHR43133">
    <property type="entry name" value="RNA POLYMERASE ECF-TYPE SIGMA FACTO"/>
    <property type="match status" value="1"/>
</dbReference>
<evidence type="ECO:0000256" key="1">
    <source>
        <dbReference type="ARBA" id="ARBA00010641"/>
    </source>
</evidence>
<dbReference type="SUPFAM" id="SSF88946">
    <property type="entry name" value="Sigma2 domain of RNA polymerase sigma factors"/>
    <property type="match status" value="1"/>
</dbReference>
<dbReference type="Pfam" id="PF04545">
    <property type="entry name" value="Sigma70_r4"/>
    <property type="match status" value="1"/>
</dbReference>
<proteinExistence type="inferred from homology"/>
<name>A0A7W9W8C3_ARMRO</name>
<feature type="domain" description="RNA polymerase sigma-70 region 4" evidence="7">
    <location>
        <begin position="136"/>
        <end position="184"/>
    </location>
</feature>
<dbReference type="InterPro" id="IPR013325">
    <property type="entry name" value="RNA_pol_sigma_r2"/>
</dbReference>
<dbReference type="InterPro" id="IPR007630">
    <property type="entry name" value="RNA_pol_sigma70_r4"/>
</dbReference>
<dbReference type="Pfam" id="PF04542">
    <property type="entry name" value="Sigma70_r2"/>
    <property type="match status" value="1"/>
</dbReference>
<evidence type="ECO:0000259" key="7">
    <source>
        <dbReference type="Pfam" id="PF04545"/>
    </source>
</evidence>
<evidence type="ECO:0000256" key="3">
    <source>
        <dbReference type="ARBA" id="ARBA00023082"/>
    </source>
</evidence>
<keyword evidence="4" id="KW-0238">DNA-binding</keyword>
<keyword evidence="5" id="KW-0804">Transcription</keyword>
<dbReference type="GO" id="GO:0006352">
    <property type="term" value="P:DNA-templated transcription initiation"/>
    <property type="evidence" value="ECO:0007669"/>
    <property type="project" value="InterPro"/>
</dbReference>
<dbReference type="InterPro" id="IPR007627">
    <property type="entry name" value="RNA_pol_sigma70_r2"/>
</dbReference>
<evidence type="ECO:0000313" key="9">
    <source>
        <dbReference type="Proteomes" id="UP000520814"/>
    </source>
</evidence>
<dbReference type="Proteomes" id="UP000520814">
    <property type="component" value="Unassembled WGS sequence"/>
</dbReference>
<dbReference type="InterPro" id="IPR013324">
    <property type="entry name" value="RNA_pol_sigma_r3/r4-like"/>
</dbReference>
<dbReference type="RefSeq" id="WP_184203482.1">
    <property type="nucleotide sequence ID" value="NZ_JACHGW010000006.1"/>
</dbReference>
<dbReference type="EMBL" id="JACHGW010000006">
    <property type="protein sequence ID" value="MBB6053389.1"/>
    <property type="molecule type" value="Genomic_DNA"/>
</dbReference>
<dbReference type="NCBIfam" id="TIGR02937">
    <property type="entry name" value="sigma70-ECF"/>
    <property type="match status" value="1"/>
</dbReference>
<evidence type="ECO:0000259" key="6">
    <source>
        <dbReference type="Pfam" id="PF04542"/>
    </source>
</evidence>
<dbReference type="CDD" id="cd06171">
    <property type="entry name" value="Sigma70_r4"/>
    <property type="match status" value="1"/>
</dbReference>
<evidence type="ECO:0000256" key="2">
    <source>
        <dbReference type="ARBA" id="ARBA00023015"/>
    </source>
</evidence>
<evidence type="ECO:0000256" key="5">
    <source>
        <dbReference type="ARBA" id="ARBA00023163"/>
    </source>
</evidence>
<gene>
    <name evidence="8" type="ORF">HNQ39_005223</name>
</gene>
<dbReference type="GO" id="GO:0003677">
    <property type="term" value="F:DNA binding"/>
    <property type="evidence" value="ECO:0007669"/>
    <property type="project" value="UniProtKB-KW"/>
</dbReference>
<reference evidence="8 9" key="1">
    <citation type="submission" date="2020-08" db="EMBL/GenBank/DDBJ databases">
        <title>Genomic Encyclopedia of Type Strains, Phase IV (KMG-IV): sequencing the most valuable type-strain genomes for metagenomic binning, comparative biology and taxonomic classification.</title>
        <authorList>
            <person name="Goeker M."/>
        </authorList>
    </citation>
    <scope>NUCLEOTIDE SEQUENCE [LARGE SCALE GENOMIC DNA]</scope>
    <source>
        <strain evidence="8 9">DSM 23562</strain>
    </source>
</reference>
<dbReference type="Gene3D" id="1.10.10.10">
    <property type="entry name" value="Winged helix-like DNA-binding domain superfamily/Winged helix DNA-binding domain"/>
    <property type="match status" value="1"/>
</dbReference>
<keyword evidence="3" id="KW-0731">Sigma factor</keyword>
<sequence length="195" mass="22978">MLATEEDSSLLQGATTGEWAGVSRNTLFSEFRPLVNRLIWKYGNNPEIRKDLEGEIFCIFCELLDAYDPQRGVPLRAYLVHQLTTSTFTFARREWRYEQREVSVELHEESAVELNPTDQWDDKILMDRVRHLLPGAIAQLPLRQRQVLIWRYYEHKEFHEIAALLNVETSTPRSLLRHAMNSLRRYFDKENLALS</sequence>
<feature type="domain" description="RNA polymerase sigma-70 region 2" evidence="6">
    <location>
        <begin position="27"/>
        <end position="96"/>
    </location>
</feature>
<accession>A0A7W9W8C3</accession>
<keyword evidence="2" id="KW-0805">Transcription regulation</keyword>
<comment type="similarity">
    <text evidence="1">Belongs to the sigma-70 factor family. ECF subfamily.</text>
</comment>
<organism evidence="8 9">
    <name type="scientific">Armatimonas rosea</name>
    <dbReference type="NCBI Taxonomy" id="685828"/>
    <lineage>
        <taxon>Bacteria</taxon>
        <taxon>Bacillati</taxon>
        <taxon>Armatimonadota</taxon>
        <taxon>Armatimonadia</taxon>
        <taxon>Armatimonadales</taxon>
        <taxon>Armatimonadaceae</taxon>
        <taxon>Armatimonas</taxon>
    </lineage>
</organism>